<feature type="transmembrane region" description="Helical" evidence="3">
    <location>
        <begin position="78"/>
        <end position="96"/>
    </location>
</feature>
<sequence>MPPVYDRGWAWVVLVGAHIGVMLTNGYMTTLGVFYNDWKDYFDASATATSWLLSLPWLVACPISFFVGILASRVGVRWVSMAGAVVMALATISGSFTTDIRQLYVCNAVAGIGAVTVVSPGAIIIAQYFKKRYVFANGIATLGLNIAQVIFPPLIRLLVSAYGWRGAMFIIGVLQLNGVAACALFRPLKTNQDRLPSRSRSSLESEELHDVTTESEEQGRCSNHTLKEQGETIRKMKMFLSIFTNLQAMMIVIAGCLQSTGLVMNLTHLPARAKEAGWSNTQGAMLILAFGIPAAITRSAHGWFVGKAYIDAFNLQLFVLLGTSLTTFLNPVSDSFIFLVCYAVVLGGFLGVGVPLLIANIKTVVSGPQVPAALSLMWATFYFGGIGSILAGQIFDATGNYVAPFLTDGSLFLASFLLFAVVTVLKRRQGTRHNKL</sequence>
<evidence type="ECO:0000256" key="3">
    <source>
        <dbReference type="SAM" id="Phobius"/>
    </source>
</evidence>
<dbReference type="RefSeq" id="XP_038079323.1">
    <property type="nucleotide sequence ID" value="XM_038223395.1"/>
</dbReference>
<name>A0A914BSR6_PATMI</name>
<feature type="transmembrane region" description="Helical" evidence="3">
    <location>
        <begin position="9"/>
        <end position="28"/>
    </location>
</feature>
<proteinExistence type="predicted"/>
<keyword evidence="3" id="KW-1133">Transmembrane helix</keyword>
<organism evidence="5 6">
    <name type="scientific">Patiria miniata</name>
    <name type="common">Bat star</name>
    <name type="synonym">Asterina miniata</name>
    <dbReference type="NCBI Taxonomy" id="46514"/>
    <lineage>
        <taxon>Eukaryota</taxon>
        <taxon>Metazoa</taxon>
        <taxon>Echinodermata</taxon>
        <taxon>Eleutherozoa</taxon>
        <taxon>Asterozoa</taxon>
        <taxon>Asteroidea</taxon>
        <taxon>Valvatacea</taxon>
        <taxon>Valvatida</taxon>
        <taxon>Asterinidae</taxon>
        <taxon>Patiria</taxon>
    </lineage>
</organism>
<dbReference type="InterPro" id="IPR020846">
    <property type="entry name" value="MFS_dom"/>
</dbReference>
<feature type="transmembrane region" description="Helical" evidence="3">
    <location>
        <begin position="308"/>
        <end position="329"/>
    </location>
</feature>
<feature type="transmembrane region" description="Helical" evidence="3">
    <location>
        <begin position="167"/>
        <end position="188"/>
    </location>
</feature>
<keyword evidence="3" id="KW-0472">Membrane</keyword>
<comment type="subcellular location">
    <subcellularLocation>
        <location evidence="1">Membrane</location>
        <topology evidence="1">Multi-pass membrane protein</topology>
    </subcellularLocation>
</comment>
<dbReference type="GeneID" id="119746439"/>
<reference evidence="5" key="1">
    <citation type="submission" date="2022-11" db="UniProtKB">
        <authorList>
            <consortium name="EnsemblMetazoa"/>
        </authorList>
    </citation>
    <scope>IDENTIFICATION</scope>
</reference>
<dbReference type="PANTHER" id="PTHR11360">
    <property type="entry name" value="MONOCARBOXYLATE TRANSPORTER"/>
    <property type="match status" value="1"/>
</dbReference>
<feature type="transmembrane region" description="Helical" evidence="3">
    <location>
        <begin position="276"/>
        <end position="296"/>
    </location>
</feature>
<dbReference type="Gene3D" id="1.20.1250.20">
    <property type="entry name" value="MFS general substrate transporter like domains"/>
    <property type="match status" value="1"/>
</dbReference>
<evidence type="ECO:0000256" key="2">
    <source>
        <dbReference type="SAM" id="MobiDB-lite"/>
    </source>
</evidence>
<evidence type="ECO:0000313" key="5">
    <source>
        <dbReference type="EnsemblMetazoa" id="XP_038079323.1"/>
    </source>
</evidence>
<dbReference type="GO" id="GO:0022857">
    <property type="term" value="F:transmembrane transporter activity"/>
    <property type="evidence" value="ECO:0007669"/>
    <property type="project" value="InterPro"/>
</dbReference>
<protein>
    <recommendedName>
        <fullName evidence="4">Major facilitator superfamily (MFS) profile domain-containing protein</fullName>
    </recommendedName>
</protein>
<dbReference type="PANTHER" id="PTHR11360:SF284">
    <property type="entry name" value="EG:103B4.3 PROTEIN-RELATED"/>
    <property type="match status" value="1"/>
</dbReference>
<feature type="transmembrane region" description="Helical" evidence="3">
    <location>
        <begin position="335"/>
        <end position="358"/>
    </location>
</feature>
<dbReference type="InterPro" id="IPR050327">
    <property type="entry name" value="Proton-linked_MCT"/>
</dbReference>
<feature type="region of interest" description="Disordered" evidence="2">
    <location>
        <begin position="193"/>
        <end position="220"/>
    </location>
</feature>
<feature type="transmembrane region" description="Helical" evidence="3">
    <location>
        <begin position="48"/>
        <end position="71"/>
    </location>
</feature>
<feature type="transmembrane region" description="Helical" evidence="3">
    <location>
        <begin position="102"/>
        <end position="126"/>
    </location>
</feature>
<evidence type="ECO:0000256" key="1">
    <source>
        <dbReference type="ARBA" id="ARBA00004141"/>
    </source>
</evidence>
<dbReference type="GO" id="GO:0016020">
    <property type="term" value="C:membrane"/>
    <property type="evidence" value="ECO:0007669"/>
    <property type="project" value="UniProtKB-SubCell"/>
</dbReference>
<dbReference type="OMA" id="LLACCAY"/>
<evidence type="ECO:0000313" key="6">
    <source>
        <dbReference type="Proteomes" id="UP000887568"/>
    </source>
</evidence>
<dbReference type="Pfam" id="PF07690">
    <property type="entry name" value="MFS_1"/>
    <property type="match status" value="1"/>
</dbReference>
<evidence type="ECO:0000259" key="4">
    <source>
        <dbReference type="PROSITE" id="PS50850"/>
    </source>
</evidence>
<feature type="domain" description="Major facilitator superfamily (MFS) profile" evidence="4">
    <location>
        <begin position="13"/>
        <end position="427"/>
    </location>
</feature>
<dbReference type="InterPro" id="IPR036259">
    <property type="entry name" value="MFS_trans_sf"/>
</dbReference>
<dbReference type="AlphaFoldDB" id="A0A914BSR6"/>
<feature type="transmembrane region" description="Helical" evidence="3">
    <location>
        <begin position="242"/>
        <end position="264"/>
    </location>
</feature>
<feature type="transmembrane region" description="Helical" evidence="3">
    <location>
        <begin position="401"/>
        <end position="425"/>
    </location>
</feature>
<dbReference type="InterPro" id="IPR011701">
    <property type="entry name" value="MFS"/>
</dbReference>
<keyword evidence="3" id="KW-0812">Transmembrane</keyword>
<accession>A0A914BSR6</accession>
<dbReference type="SUPFAM" id="SSF103473">
    <property type="entry name" value="MFS general substrate transporter"/>
    <property type="match status" value="1"/>
</dbReference>
<dbReference type="OrthoDB" id="6509908at2759"/>
<feature type="transmembrane region" description="Helical" evidence="3">
    <location>
        <begin position="133"/>
        <end position="155"/>
    </location>
</feature>
<keyword evidence="6" id="KW-1185">Reference proteome</keyword>
<feature type="compositionally biased region" description="Basic and acidic residues" evidence="2">
    <location>
        <begin position="193"/>
        <end position="212"/>
    </location>
</feature>
<feature type="transmembrane region" description="Helical" evidence="3">
    <location>
        <begin position="370"/>
        <end position="395"/>
    </location>
</feature>
<dbReference type="EnsemblMetazoa" id="XM_038223395.1">
    <property type="protein sequence ID" value="XP_038079323.1"/>
    <property type="gene ID" value="LOC119746439"/>
</dbReference>
<dbReference type="Proteomes" id="UP000887568">
    <property type="component" value="Unplaced"/>
</dbReference>
<dbReference type="PROSITE" id="PS50850">
    <property type="entry name" value="MFS"/>
    <property type="match status" value="1"/>
</dbReference>